<evidence type="ECO:0000256" key="1">
    <source>
        <dbReference type="ARBA" id="ARBA00006817"/>
    </source>
</evidence>
<keyword evidence="4" id="KW-1185">Reference proteome</keyword>
<evidence type="ECO:0000259" key="2">
    <source>
        <dbReference type="Pfam" id="PF08327"/>
    </source>
</evidence>
<dbReference type="InterPro" id="IPR013538">
    <property type="entry name" value="ASHA1/2-like_C"/>
</dbReference>
<proteinExistence type="inferred from homology"/>
<dbReference type="Proteomes" id="UP001596383">
    <property type="component" value="Unassembled WGS sequence"/>
</dbReference>
<organism evidence="3 4">
    <name type="scientific">Natrinema soli</name>
    <dbReference type="NCBI Taxonomy" id="1930624"/>
    <lineage>
        <taxon>Archaea</taxon>
        <taxon>Methanobacteriati</taxon>
        <taxon>Methanobacteriota</taxon>
        <taxon>Stenosarchaea group</taxon>
        <taxon>Halobacteria</taxon>
        <taxon>Halobacteriales</taxon>
        <taxon>Natrialbaceae</taxon>
        <taxon>Natrinema</taxon>
    </lineage>
</organism>
<comment type="caution">
    <text evidence="3">The sequence shown here is derived from an EMBL/GenBank/DDBJ whole genome shotgun (WGS) entry which is preliminary data.</text>
</comment>
<name>A0ABD5SH21_9EURY</name>
<feature type="domain" description="Activator of Hsp90 ATPase homologue 1/2-like C-terminal" evidence="2">
    <location>
        <begin position="26"/>
        <end position="147"/>
    </location>
</feature>
<dbReference type="InterPro" id="IPR023393">
    <property type="entry name" value="START-like_dom_sf"/>
</dbReference>
<protein>
    <submittedName>
        <fullName evidence="3">SRPBCC domain-containing protein</fullName>
    </submittedName>
</protein>
<dbReference type="Pfam" id="PF08327">
    <property type="entry name" value="AHSA1"/>
    <property type="match status" value="1"/>
</dbReference>
<dbReference type="RefSeq" id="WP_273736960.1">
    <property type="nucleotide sequence ID" value="NZ_JAQIVI010000022.1"/>
</dbReference>
<evidence type="ECO:0000313" key="4">
    <source>
        <dbReference type="Proteomes" id="UP001596383"/>
    </source>
</evidence>
<evidence type="ECO:0000313" key="3">
    <source>
        <dbReference type="EMBL" id="MFC6763859.1"/>
    </source>
</evidence>
<reference evidence="3 4" key="1">
    <citation type="journal article" date="2019" name="Int. J. Syst. Evol. Microbiol.">
        <title>The Global Catalogue of Microorganisms (GCM) 10K type strain sequencing project: providing services to taxonomists for standard genome sequencing and annotation.</title>
        <authorList>
            <consortium name="The Broad Institute Genomics Platform"/>
            <consortium name="The Broad Institute Genome Sequencing Center for Infectious Disease"/>
            <person name="Wu L."/>
            <person name="Ma J."/>
        </authorList>
    </citation>
    <scope>NUCLEOTIDE SEQUENCE [LARGE SCALE GENOMIC DNA]</scope>
    <source>
        <strain evidence="3 4">LMG 29247</strain>
    </source>
</reference>
<dbReference type="Gene3D" id="3.30.530.20">
    <property type="match status" value="1"/>
</dbReference>
<sequence>MTDDTANHNTVVESRDDRLIIRRTFNAPRERVWRAFTDPDELEQWFVPAGMTAEVRANELEPGGAMAIHWTDGEHRIENDGYYVEVVEHERLVSGEETEDGELRLTYEFRDVDGGTEVVITQEFPESVPDGAAEGWTGMLDTLQEVLA</sequence>
<dbReference type="EMBL" id="JBHSWV010000022">
    <property type="protein sequence ID" value="MFC6763859.1"/>
    <property type="molecule type" value="Genomic_DNA"/>
</dbReference>
<dbReference type="AlphaFoldDB" id="A0ABD5SH21"/>
<accession>A0ABD5SH21</accession>
<dbReference type="CDD" id="cd07814">
    <property type="entry name" value="SRPBCC_CalC_Aha1-like"/>
    <property type="match status" value="1"/>
</dbReference>
<dbReference type="SUPFAM" id="SSF55961">
    <property type="entry name" value="Bet v1-like"/>
    <property type="match status" value="1"/>
</dbReference>
<comment type="similarity">
    <text evidence="1">Belongs to the AHA1 family.</text>
</comment>
<gene>
    <name evidence="3" type="ORF">ACFQE6_01915</name>
</gene>